<evidence type="ECO:0000256" key="1">
    <source>
        <dbReference type="ARBA" id="ARBA00022737"/>
    </source>
</evidence>
<keyword evidence="1" id="KW-0677">Repeat</keyword>
<name>A0A7J6RK07_PEROL</name>
<evidence type="ECO:0000259" key="2">
    <source>
        <dbReference type="Pfam" id="PF15902"/>
    </source>
</evidence>
<dbReference type="InterPro" id="IPR031778">
    <property type="entry name" value="Sortilin_N"/>
</dbReference>
<gene>
    <name evidence="3" type="primary">SORL1_10</name>
    <name evidence="3" type="ORF">FOZ63_022657</name>
</gene>
<protein>
    <submittedName>
        <fullName evidence="3">Sorl1p</fullName>
    </submittedName>
</protein>
<feature type="domain" description="Sortilin N-terminal" evidence="2">
    <location>
        <begin position="10"/>
        <end position="68"/>
    </location>
</feature>
<keyword evidence="4" id="KW-1185">Reference proteome</keyword>
<evidence type="ECO:0000313" key="3">
    <source>
        <dbReference type="EMBL" id="KAF4720817.1"/>
    </source>
</evidence>
<dbReference type="Pfam" id="PF15902">
    <property type="entry name" value="Sortilin-Vps10"/>
    <property type="match status" value="1"/>
</dbReference>
<dbReference type="Proteomes" id="UP000553632">
    <property type="component" value="Unassembled WGS sequence"/>
</dbReference>
<comment type="caution">
    <text evidence="3">The sequence shown here is derived from an EMBL/GenBank/DDBJ whole genome shotgun (WGS) entry which is preliminary data.</text>
</comment>
<organism evidence="3 4">
    <name type="scientific">Perkinsus olseni</name>
    <name type="common">Perkinsus atlanticus</name>
    <dbReference type="NCBI Taxonomy" id="32597"/>
    <lineage>
        <taxon>Eukaryota</taxon>
        <taxon>Sar</taxon>
        <taxon>Alveolata</taxon>
        <taxon>Perkinsozoa</taxon>
        <taxon>Perkinsea</taxon>
        <taxon>Perkinsida</taxon>
        <taxon>Perkinsidae</taxon>
        <taxon>Perkinsus</taxon>
    </lineage>
</organism>
<sequence length="81" mass="8849">HTFYQAVSQGNKFLISNGFIFVAKLVDKRSQSVKLMVSADGGDRFEAARLPVKLEEKSYTILDTSEGASAGALLWSVKDPL</sequence>
<evidence type="ECO:0000313" key="4">
    <source>
        <dbReference type="Proteomes" id="UP000553632"/>
    </source>
</evidence>
<feature type="non-terminal residue" evidence="3">
    <location>
        <position position="1"/>
    </location>
</feature>
<reference evidence="3 4" key="1">
    <citation type="submission" date="2020-04" db="EMBL/GenBank/DDBJ databases">
        <title>Perkinsus olseni comparative genomics.</title>
        <authorList>
            <person name="Bogema D.R."/>
        </authorList>
    </citation>
    <scope>NUCLEOTIDE SEQUENCE [LARGE SCALE GENOMIC DNA]</scope>
    <source>
        <strain evidence="3 4">ATCC PRA-207</strain>
    </source>
</reference>
<accession>A0A7J6RK07</accession>
<proteinExistence type="predicted"/>
<dbReference type="EMBL" id="JABANO010025092">
    <property type="protein sequence ID" value="KAF4720817.1"/>
    <property type="molecule type" value="Genomic_DNA"/>
</dbReference>
<dbReference type="AlphaFoldDB" id="A0A7J6RK07"/>